<evidence type="ECO:0000259" key="4">
    <source>
        <dbReference type="Pfam" id="PF19028"/>
    </source>
</evidence>
<keyword evidence="6" id="KW-1185">Reference proteome</keyword>
<dbReference type="InterPro" id="IPR036383">
    <property type="entry name" value="TSP1_rpt_sf"/>
</dbReference>
<evidence type="ECO:0000313" key="6">
    <source>
        <dbReference type="Proteomes" id="UP001233999"/>
    </source>
</evidence>
<dbReference type="PANTHER" id="PTHR20920">
    <property type="entry name" value="RPE-SPONDIN"/>
    <property type="match status" value="1"/>
</dbReference>
<dbReference type="InterPro" id="IPR044004">
    <property type="entry name" value="TSP1_spondin_dom"/>
</dbReference>
<dbReference type="Pfam" id="PF19028">
    <property type="entry name" value="TSP1_spondin"/>
    <property type="match status" value="1"/>
</dbReference>
<dbReference type="PROSITE" id="PS50092">
    <property type="entry name" value="TSP1"/>
    <property type="match status" value="1"/>
</dbReference>
<evidence type="ECO:0000256" key="1">
    <source>
        <dbReference type="ARBA" id="ARBA00022729"/>
    </source>
</evidence>
<protein>
    <recommendedName>
        <fullName evidence="4">Spondin-like TSP1 domain-containing protein</fullName>
    </recommendedName>
</protein>
<dbReference type="InterPro" id="IPR039942">
    <property type="entry name" value="SBSPO"/>
</dbReference>
<dbReference type="FunFam" id="2.20.100.10:FF:000026">
    <property type="entry name" value="Spondin 1"/>
    <property type="match status" value="1"/>
</dbReference>
<dbReference type="PANTHER" id="PTHR20920:SF5">
    <property type="entry name" value="SMB DOMAIN-CONTAINING PROTEIN"/>
    <property type="match status" value="1"/>
</dbReference>
<feature type="domain" description="Spondin-like TSP1" evidence="4">
    <location>
        <begin position="3"/>
        <end position="54"/>
    </location>
</feature>
<comment type="caution">
    <text evidence="5">The sequence shown here is derived from an EMBL/GenBank/DDBJ whole genome shotgun (WGS) entry which is preliminary data.</text>
</comment>
<evidence type="ECO:0000256" key="3">
    <source>
        <dbReference type="ARBA" id="ARBA00023180"/>
    </source>
</evidence>
<name>A0AAD8ECI9_DIPPU</name>
<dbReference type="Proteomes" id="UP001233999">
    <property type="component" value="Unassembled WGS sequence"/>
</dbReference>
<reference evidence="5" key="1">
    <citation type="journal article" date="2023" name="IScience">
        <title>Live-bearing cockroach genome reveals convergent evolutionary mechanisms linked to viviparity in insects and beyond.</title>
        <authorList>
            <person name="Fouks B."/>
            <person name="Harrison M.C."/>
            <person name="Mikhailova A.A."/>
            <person name="Marchal E."/>
            <person name="English S."/>
            <person name="Carruthers M."/>
            <person name="Jennings E.C."/>
            <person name="Chiamaka E.L."/>
            <person name="Frigard R.A."/>
            <person name="Pippel M."/>
            <person name="Attardo G.M."/>
            <person name="Benoit J.B."/>
            <person name="Bornberg-Bauer E."/>
            <person name="Tobe S.S."/>
        </authorList>
    </citation>
    <scope>NUCLEOTIDE SEQUENCE</scope>
    <source>
        <strain evidence="5">Stay&amp;Tobe</strain>
    </source>
</reference>
<keyword evidence="1" id="KW-0732">Signal</keyword>
<keyword evidence="2" id="KW-1015">Disulfide bond</keyword>
<dbReference type="InterPro" id="IPR000884">
    <property type="entry name" value="TSP1_rpt"/>
</dbReference>
<feature type="non-terminal residue" evidence="5">
    <location>
        <position position="1"/>
    </location>
</feature>
<dbReference type="SUPFAM" id="SSF82895">
    <property type="entry name" value="TSP-1 type 1 repeat"/>
    <property type="match status" value="1"/>
</dbReference>
<proteinExistence type="predicted"/>
<feature type="non-terminal residue" evidence="5">
    <location>
        <position position="63"/>
    </location>
</feature>
<evidence type="ECO:0000256" key="2">
    <source>
        <dbReference type="ARBA" id="ARBA00023157"/>
    </source>
</evidence>
<reference evidence="5" key="2">
    <citation type="submission" date="2023-05" db="EMBL/GenBank/DDBJ databases">
        <authorList>
            <person name="Fouks B."/>
        </authorList>
    </citation>
    <scope>NUCLEOTIDE SEQUENCE</scope>
    <source>
        <strain evidence="5">Stay&amp;Tobe</strain>
        <tissue evidence="5">Testes</tissue>
    </source>
</reference>
<dbReference type="EMBL" id="JASPKZ010007357">
    <property type="protein sequence ID" value="KAJ9584772.1"/>
    <property type="molecule type" value="Genomic_DNA"/>
</dbReference>
<dbReference type="AlphaFoldDB" id="A0AAD8ECI9"/>
<dbReference type="Gene3D" id="2.20.100.10">
    <property type="entry name" value="Thrombospondin type-1 (TSP1) repeat"/>
    <property type="match status" value="1"/>
</dbReference>
<evidence type="ECO:0000313" key="5">
    <source>
        <dbReference type="EMBL" id="KAJ9584772.1"/>
    </source>
</evidence>
<sequence>VDCVVSAWGPWSECDVECGTGMMTRSRTVEKQPENGGKHCPSLIQKRGCQGTKCPHNPRSAIK</sequence>
<dbReference type="SMART" id="SM00209">
    <property type="entry name" value="TSP1"/>
    <property type="match status" value="1"/>
</dbReference>
<accession>A0AAD8ECI9</accession>
<gene>
    <name evidence="5" type="ORF">L9F63_020883</name>
</gene>
<organism evidence="5 6">
    <name type="scientific">Diploptera punctata</name>
    <name type="common">Pacific beetle cockroach</name>
    <dbReference type="NCBI Taxonomy" id="6984"/>
    <lineage>
        <taxon>Eukaryota</taxon>
        <taxon>Metazoa</taxon>
        <taxon>Ecdysozoa</taxon>
        <taxon>Arthropoda</taxon>
        <taxon>Hexapoda</taxon>
        <taxon>Insecta</taxon>
        <taxon>Pterygota</taxon>
        <taxon>Neoptera</taxon>
        <taxon>Polyneoptera</taxon>
        <taxon>Dictyoptera</taxon>
        <taxon>Blattodea</taxon>
        <taxon>Blaberoidea</taxon>
        <taxon>Blaberidae</taxon>
        <taxon>Diplopterinae</taxon>
        <taxon>Diploptera</taxon>
    </lineage>
</organism>
<keyword evidence="3" id="KW-0325">Glycoprotein</keyword>